<organism evidence="1 2">
    <name type="scientific">Datura stramonium</name>
    <name type="common">Jimsonweed</name>
    <name type="synonym">Common thornapple</name>
    <dbReference type="NCBI Taxonomy" id="4076"/>
    <lineage>
        <taxon>Eukaryota</taxon>
        <taxon>Viridiplantae</taxon>
        <taxon>Streptophyta</taxon>
        <taxon>Embryophyta</taxon>
        <taxon>Tracheophyta</taxon>
        <taxon>Spermatophyta</taxon>
        <taxon>Magnoliopsida</taxon>
        <taxon>eudicotyledons</taxon>
        <taxon>Gunneridae</taxon>
        <taxon>Pentapetalae</taxon>
        <taxon>asterids</taxon>
        <taxon>lamiids</taxon>
        <taxon>Solanales</taxon>
        <taxon>Solanaceae</taxon>
        <taxon>Solanoideae</taxon>
        <taxon>Datureae</taxon>
        <taxon>Datura</taxon>
    </lineage>
</organism>
<proteinExistence type="predicted"/>
<name>A0ABS8VQ77_DATST</name>
<keyword evidence="2" id="KW-1185">Reference proteome</keyword>
<feature type="non-terminal residue" evidence="1">
    <location>
        <position position="1"/>
    </location>
</feature>
<gene>
    <name evidence="1" type="ORF">HAX54_039628</name>
</gene>
<sequence length="113" mass="13373">IMFVCPHSHTRQASVRTSNTQVQFGLERIEEYHGASKEKRFIHTEAQFDVESFKTSCPNIYYQIGTRNWRPFTIPVDQYFPKLVWEFNASYRESQQLLKHMGHTKAFLCLTLV</sequence>
<reference evidence="1 2" key="1">
    <citation type="journal article" date="2021" name="BMC Genomics">
        <title>Datura genome reveals duplications of psychoactive alkaloid biosynthetic genes and high mutation rate following tissue culture.</title>
        <authorList>
            <person name="Rajewski A."/>
            <person name="Carter-House D."/>
            <person name="Stajich J."/>
            <person name="Litt A."/>
        </authorList>
    </citation>
    <scope>NUCLEOTIDE SEQUENCE [LARGE SCALE GENOMIC DNA]</scope>
    <source>
        <strain evidence="1">AR-01</strain>
    </source>
</reference>
<dbReference type="EMBL" id="JACEIK010005511">
    <property type="protein sequence ID" value="MCE0481688.1"/>
    <property type="molecule type" value="Genomic_DNA"/>
</dbReference>
<accession>A0ABS8VQ77</accession>
<evidence type="ECO:0000313" key="2">
    <source>
        <dbReference type="Proteomes" id="UP000823775"/>
    </source>
</evidence>
<protein>
    <submittedName>
        <fullName evidence="1">Uncharacterized protein</fullName>
    </submittedName>
</protein>
<dbReference type="Proteomes" id="UP000823775">
    <property type="component" value="Unassembled WGS sequence"/>
</dbReference>
<evidence type="ECO:0000313" key="1">
    <source>
        <dbReference type="EMBL" id="MCE0481688.1"/>
    </source>
</evidence>
<comment type="caution">
    <text evidence="1">The sequence shown here is derived from an EMBL/GenBank/DDBJ whole genome shotgun (WGS) entry which is preliminary data.</text>
</comment>